<gene>
    <name evidence="1" type="ORF">IAC51_08775</name>
</gene>
<protein>
    <submittedName>
        <fullName evidence="1">Phospholipase</fullName>
    </submittedName>
</protein>
<accession>A0A940DNZ4</accession>
<proteinExistence type="predicted"/>
<reference evidence="1" key="2">
    <citation type="journal article" date="2021" name="PeerJ">
        <title>Extensive microbial diversity within the chicken gut microbiome revealed by metagenomics and culture.</title>
        <authorList>
            <person name="Gilroy R."/>
            <person name="Ravi A."/>
            <person name="Getino M."/>
            <person name="Pursley I."/>
            <person name="Horton D.L."/>
            <person name="Alikhan N.F."/>
            <person name="Baker D."/>
            <person name="Gharbi K."/>
            <person name="Hall N."/>
            <person name="Watson M."/>
            <person name="Adriaenssens E.M."/>
            <person name="Foster-Nyarko E."/>
            <person name="Jarju S."/>
            <person name="Secka A."/>
            <person name="Antonio M."/>
            <person name="Oren A."/>
            <person name="Chaudhuri R.R."/>
            <person name="La Ragione R."/>
            <person name="Hildebrand F."/>
            <person name="Pallen M.J."/>
        </authorList>
    </citation>
    <scope>NUCLEOTIDE SEQUENCE</scope>
    <source>
        <strain evidence="1">3924</strain>
    </source>
</reference>
<dbReference type="AlphaFoldDB" id="A0A940DNZ4"/>
<evidence type="ECO:0000313" key="1">
    <source>
        <dbReference type="EMBL" id="MBO8440724.1"/>
    </source>
</evidence>
<dbReference type="Proteomes" id="UP000712007">
    <property type="component" value="Unassembled WGS sequence"/>
</dbReference>
<organism evidence="1 2">
    <name type="scientific">Candidatus Aphodosoma intestinipullorum</name>
    <dbReference type="NCBI Taxonomy" id="2840674"/>
    <lineage>
        <taxon>Bacteria</taxon>
        <taxon>Pseudomonadati</taxon>
        <taxon>Bacteroidota</taxon>
        <taxon>Bacteroidia</taxon>
        <taxon>Bacteroidales</taxon>
        <taxon>Candidatus Aphodosoma</taxon>
    </lineage>
</organism>
<sequence length="146" mass="16503">MYIILIAILAVLIVAVALFVRRQNRLTPEKPAREIPADCCGSHAVCERDSLLSSTEEIVYFDDEELDSLSGIPADEMTDAQVKMIEDVFFTLREQDVAGWLRSIQLRRIDLPQFIRDEAFLIVAERREHTAALYAQKHGGQTSPAE</sequence>
<evidence type="ECO:0000313" key="2">
    <source>
        <dbReference type="Proteomes" id="UP000712007"/>
    </source>
</evidence>
<dbReference type="EMBL" id="JADIMV010000149">
    <property type="protein sequence ID" value="MBO8440724.1"/>
    <property type="molecule type" value="Genomic_DNA"/>
</dbReference>
<comment type="caution">
    <text evidence="1">The sequence shown here is derived from an EMBL/GenBank/DDBJ whole genome shotgun (WGS) entry which is preliminary data.</text>
</comment>
<name>A0A940DNZ4_9BACT</name>
<reference evidence="1" key="1">
    <citation type="submission" date="2020-10" db="EMBL/GenBank/DDBJ databases">
        <authorList>
            <person name="Gilroy R."/>
        </authorList>
    </citation>
    <scope>NUCLEOTIDE SEQUENCE</scope>
    <source>
        <strain evidence="1">3924</strain>
    </source>
</reference>